<dbReference type="GO" id="GO:0005739">
    <property type="term" value="C:mitochondrion"/>
    <property type="evidence" value="ECO:0007669"/>
    <property type="project" value="UniProtKB-SubCell"/>
</dbReference>
<dbReference type="InterPro" id="IPR029058">
    <property type="entry name" value="AB_hydrolase_fold"/>
</dbReference>
<dbReference type="PANTHER" id="PTHR48182">
    <property type="entry name" value="PROTEIN SERAC1"/>
    <property type="match status" value="1"/>
</dbReference>
<feature type="compositionally biased region" description="Basic and acidic residues" evidence="7">
    <location>
        <begin position="78"/>
        <end position="117"/>
    </location>
</feature>
<proteinExistence type="predicted"/>
<dbReference type="GO" id="GO:0016020">
    <property type="term" value="C:membrane"/>
    <property type="evidence" value="ECO:0007669"/>
    <property type="project" value="UniProtKB-SubCell"/>
</dbReference>
<dbReference type="PANTHER" id="PTHR48182:SF2">
    <property type="entry name" value="PROTEIN SERAC1"/>
    <property type="match status" value="1"/>
</dbReference>
<keyword evidence="9" id="KW-1185">Reference proteome</keyword>
<evidence type="ECO:0000256" key="7">
    <source>
        <dbReference type="SAM" id="MobiDB-lite"/>
    </source>
</evidence>
<evidence type="ECO:0000256" key="5">
    <source>
        <dbReference type="ARBA" id="ARBA00023128"/>
    </source>
</evidence>
<accession>A0A428RTL6</accession>
<dbReference type="Proteomes" id="UP000287972">
    <property type="component" value="Unassembled WGS sequence"/>
</dbReference>
<feature type="region of interest" description="Disordered" evidence="7">
    <location>
        <begin position="1"/>
        <end position="117"/>
    </location>
</feature>
<evidence type="ECO:0000256" key="4">
    <source>
        <dbReference type="ARBA" id="ARBA00022824"/>
    </source>
</evidence>
<keyword evidence="6" id="KW-0472">Membrane</keyword>
<sequence>MSQVNPRISIPREQRQENYRASIAMAPGGLQASPELSNDRDSISVNPGSPPSPLPPLDDYTLGGKKESSEETAVEADAEVKEDKTEEKQEQKQEEKPEEKPEEKKEGKLPLLPKPERGKFILDPEGELTHDQTTVDIVTVPCPGGDPLRTWNRDGLMGRYFGALSMRDAEGSANPEQDRPAPSWVRQGIRREADRARILLYEHPPAEEGATLSSLADALLEELGRLRTREDQNRPVVFVGHSIGGIIVKMVLVKASKDVKFEGIFRQCYGVAFLGKFF</sequence>
<evidence type="ECO:0000256" key="2">
    <source>
        <dbReference type="ARBA" id="ARBA00004240"/>
    </source>
</evidence>
<gene>
    <name evidence="8" type="ORF">CEP51_006235</name>
</gene>
<evidence type="ECO:0000313" key="8">
    <source>
        <dbReference type="EMBL" id="RSL80905.1"/>
    </source>
</evidence>
<dbReference type="SUPFAM" id="SSF53474">
    <property type="entry name" value="alpha/beta-Hydrolases"/>
    <property type="match status" value="1"/>
</dbReference>
<evidence type="ECO:0000256" key="1">
    <source>
        <dbReference type="ARBA" id="ARBA00004173"/>
    </source>
</evidence>
<comment type="caution">
    <text evidence="8">The sequence shown here is derived from an EMBL/GenBank/DDBJ whole genome shotgun (WGS) entry which is preliminary data.</text>
</comment>
<evidence type="ECO:0000313" key="9">
    <source>
        <dbReference type="Proteomes" id="UP000287972"/>
    </source>
</evidence>
<evidence type="ECO:0000256" key="3">
    <source>
        <dbReference type="ARBA" id="ARBA00004370"/>
    </source>
</evidence>
<reference evidence="8 9" key="1">
    <citation type="submission" date="2017-06" db="EMBL/GenBank/DDBJ databases">
        <title>Comparative genomic analysis of Ambrosia Fusariam Clade fungi.</title>
        <authorList>
            <person name="Stajich J.E."/>
            <person name="Carrillo J."/>
            <person name="Kijimoto T."/>
            <person name="Eskalen A."/>
            <person name="O'Donnell K."/>
            <person name="Kasson M."/>
        </authorList>
    </citation>
    <scope>NUCLEOTIDE SEQUENCE [LARGE SCALE GENOMIC DNA]</scope>
    <source>
        <strain evidence="8 9">NRRL62606</strain>
    </source>
</reference>
<evidence type="ECO:0008006" key="10">
    <source>
        <dbReference type="Google" id="ProtNLM"/>
    </source>
</evidence>
<dbReference type="EMBL" id="NKCL01000134">
    <property type="protein sequence ID" value="RSL80905.1"/>
    <property type="molecule type" value="Genomic_DNA"/>
</dbReference>
<dbReference type="GO" id="GO:0005783">
    <property type="term" value="C:endoplasmic reticulum"/>
    <property type="evidence" value="ECO:0007669"/>
    <property type="project" value="UniProtKB-SubCell"/>
</dbReference>
<keyword evidence="5" id="KW-0496">Mitochondrion</keyword>
<dbReference type="InterPro" id="IPR052374">
    <property type="entry name" value="SERAC1"/>
</dbReference>
<protein>
    <recommendedName>
        <fullName evidence="10">DUF676 domain-containing protein</fullName>
    </recommendedName>
</protein>
<comment type="subcellular location">
    <subcellularLocation>
        <location evidence="2">Endoplasmic reticulum</location>
    </subcellularLocation>
    <subcellularLocation>
        <location evidence="3">Membrane</location>
    </subcellularLocation>
    <subcellularLocation>
        <location evidence="1">Mitochondrion</location>
    </subcellularLocation>
</comment>
<name>A0A428RTL6_9HYPO</name>
<dbReference type="Gene3D" id="3.40.50.1820">
    <property type="entry name" value="alpha/beta hydrolase"/>
    <property type="match status" value="1"/>
</dbReference>
<evidence type="ECO:0000256" key="6">
    <source>
        <dbReference type="ARBA" id="ARBA00023136"/>
    </source>
</evidence>
<keyword evidence="4" id="KW-0256">Endoplasmic reticulum</keyword>
<dbReference type="AlphaFoldDB" id="A0A428RTL6"/>
<organism evidence="8 9">
    <name type="scientific">Fusarium floridanum</name>
    <dbReference type="NCBI Taxonomy" id="1325733"/>
    <lineage>
        <taxon>Eukaryota</taxon>
        <taxon>Fungi</taxon>
        <taxon>Dikarya</taxon>
        <taxon>Ascomycota</taxon>
        <taxon>Pezizomycotina</taxon>
        <taxon>Sordariomycetes</taxon>
        <taxon>Hypocreomycetidae</taxon>
        <taxon>Hypocreales</taxon>
        <taxon>Nectriaceae</taxon>
        <taxon>Fusarium</taxon>
        <taxon>Fusarium solani species complex</taxon>
    </lineage>
</organism>